<sequence length="176" mass="18836">MTSQRETKARIQYSSRDALDVAVIGYCRGQSRHDLHYRTRQALNGFYAPFAMVAVDASADEVRRQALRSIRQLTTQILEIQEQFLPELLGLEAGLGGLSLGNGGRGVKERGDAISVEKSGGAISVEKSGVAISASQSPTTMEKAANSGPVDPQLRAFLGEDAAIMAGLNPFINDLT</sequence>
<accession>A0A947GKW0</accession>
<reference evidence="1" key="1">
    <citation type="submission" date="2020-11" db="EMBL/GenBank/DDBJ databases">
        <authorList>
            <person name="Konstantinou D."/>
            <person name="Gkelis S."/>
            <person name="Popin R."/>
            <person name="Fewer D."/>
            <person name="Sivonen K."/>
        </authorList>
    </citation>
    <scope>NUCLEOTIDE SEQUENCE</scope>
    <source>
        <strain evidence="1">TAU-MAC 1115</strain>
    </source>
</reference>
<gene>
    <name evidence="1" type="ORF">IXB50_21825</name>
</gene>
<reference evidence="1" key="2">
    <citation type="journal article" date="2021" name="Mar. Drugs">
        <title>Genome Reduction and Secondary Metabolism of the Marine Sponge-Associated Cyanobacterium Leptothoe.</title>
        <authorList>
            <person name="Konstantinou D."/>
            <person name="Popin R.V."/>
            <person name="Fewer D.P."/>
            <person name="Sivonen K."/>
            <person name="Gkelis S."/>
        </authorList>
    </citation>
    <scope>NUCLEOTIDE SEQUENCE</scope>
    <source>
        <strain evidence="1">TAU-MAC 1115</strain>
    </source>
</reference>
<organism evidence="1 2">
    <name type="scientific">Leptothoe spongobia TAU-MAC 1115</name>
    <dbReference type="NCBI Taxonomy" id="1967444"/>
    <lineage>
        <taxon>Bacteria</taxon>
        <taxon>Bacillati</taxon>
        <taxon>Cyanobacteriota</taxon>
        <taxon>Cyanophyceae</taxon>
        <taxon>Nodosilineales</taxon>
        <taxon>Cymatolegaceae</taxon>
        <taxon>Leptothoe</taxon>
        <taxon>Leptothoe spongobia</taxon>
    </lineage>
</organism>
<comment type="caution">
    <text evidence="1">The sequence shown here is derived from an EMBL/GenBank/DDBJ whole genome shotgun (WGS) entry which is preliminary data.</text>
</comment>
<evidence type="ECO:0000313" key="1">
    <source>
        <dbReference type="EMBL" id="MBT9318055.1"/>
    </source>
</evidence>
<evidence type="ECO:0000313" key="2">
    <source>
        <dbReference type="Proteomes" id="UP000717364"/>
    </source>
</evidence>
<dbReference type="AlphaFoldDB" id="A0A947GKW0"/>
<name>A0A947GKW0_9CYAN</name>
<dbReference type="EMBL" id="JADOES010000079">
    <property type="protein sequence ID" value="MBT9318055.1"/>
    <property type="molecule type" value="Genomic_DNA"/>
</dbReference>
<proteinExistence type="predicted"/>
<protein>
    <submittedName>
        <fullName evidence="1">Uncharacterized protein</fullName>
    </submittedName>
</protein>
<keyword evidence="2" id="KW-1185">Reference proteome</keyword>
<dbReference type="RefSeq" id="WP_215611115.1">
    <property type="nucleotide sequence ID" value="NZ_JADOES010000079.1"/>
</dbReference>
<dbReference type="Proteomes" id="UP000717364">
    <property type="component" value="Unassembled WGS sequence"/>
</dbReference>